<feature type="domain" description="Citrate transporter-like" evidence="7">
    <location>
        <begin position="49"/>
        <end position="410"/>
    </location>
</feature>
<dbReference type="GeneID" id="32895600"/>
<dbReference type="AlphaFoldDB" id="A0A2Z2HUY2"/>
<feature type="transmembrane region" description="Helical" evidence="6">
    <location>
        <begin position="323"/>
        <end position="341"/>
    </location>
</feature>
<sequence length="465" mass="49205">MNSVGVVERLTGSPKAAFFLAIVLAAAVGVGLAGWGDASVMLAITVFCIVLWVLTPISPAYTGLLGIALIGLAFSTDLALTGFESPATWLIGFGLLMGEATRRSGLASWIGQWLLKRSVPASLTDGLRAYRRALLALSLAAHLLAFFIPSALIRVLVLAPILIEVGENFESRKAKVGLFLGPIFASWYGSSGILTADLPNIIISGMGRSIGDHTITWSEWLFHMYPIMGLTRVFLVVAVVYVLFRPPAGSGVDITTGSLPDPTGTERRMLVFLLLGVGIWVTDFVHGFHPVTGAVVVVALAFLPGIGVADFESAGSDVDFTLLFFYAAVFAIGDGLAHTGFTDDAATSILDVIPSDAHLAVILSIVFLTAIGLSFFMEGLAVASVLTPVVISYAEAAGLPMTPVLMAEAIALSAYFFPYQSAVLIVILAQDVVDTRELIRTTAACSLATIVFLVPLQFLLFSVLY</sequence>
<dbReference type="KEGG" id="naj:B1756_15965"/>
<evidence type="ECO:0000256" key="3">
    <source>
        <dbReference type="ARBA" id="ARBA00022692"/>
    </source>
</evidence>
<evidence type="ECO:0000259" key="7">
    <source>
        <dbReference type="Pfam" id="PF03600"/>
    </source>
</evidence>
<dbReference type="OrthoDB" id="222194at2157"/>
<feature type="transmembrane region" description="Helical" evidence="6">
    <location>
        <begin position="178"/>
        <end position="203"/>
    </location>
</feature>
<feature type="transmembrane region" description="Helical" evidence="6">
    <location>
        <begin position="441"/>
        <end position="464"/>
    </location>
</feature>
<comment type="subcellular location">
    <subcellularLocation>
        <location evidence="1">Membrane</location>
        <topology evidence="1">Multi-pass membrane protein</topology>
    </subcellularLocation>
</comment>
<evidence type="ECO:0000256" key="5">
    <source>
        <dbReference type="ARBA" id="ARBA00023136"/>
    </source>
</evidence>
<keyword evidence="4 6" id="KW-1133">Transmembrane helix</keyword>
<keyword evidence="3 6" id="KW-0812">Transmembrane</keyword>
<name>A0A2Z2HUY2_9EURY</name>
<feature type="transmembrane region" description="Helical" evidence="6">
    <location>
        <begin position="16"/>
        <end position="34"/>
    </location>
</feature>
<feature type="transmembrane region" description="Helical" evidence="6">
    <location>
        <begin position="294"/>
        <end position="311"/>
    </location>
</feature>
<dbReference type="InterPro" id="IPR004680">
    <property type="entry name" value="Cit_transptr-like_dom"/>
</dbReference>
<dbReference type="PANTHER" id="PTHR10283:SF125">
    <property type="entry name" value="MG(2+)_CITRATE COMPLEX SECONDARY TRANSPORTER"/>
    <property type="match status" value="1"/>
</dbReference>
<dbReference type="GO" id="GO:0022857">
    <property type="term" value="F:transmembrane transporter activity"/>
    <property type="evidence" value="ECO:0007669"/>
    <property type="project" value="TreeGrafter"/>
</dbReference>
<organism evidence="8 9">
    <name type="scientific">Natrarchaeobaculum aegyptiacum</name>
    <dbReference type="NCBI Taxonomy" id="745377"/>
    <lineage>
        <taxon>Archaea</taxon>
        <taxon>Methanobacteriati</taxon>
        <taxon>Methanobacteriota</taxon>
        <taxon>Stenosarchaea group</taxon>
        <taxon>Halobacteria</taxon>
        <taxon>Halobacteriales</taxon>
        <taxon>Natrialbaceae</taxon>
        <taxon>Natrarchaeobaculum</taxon>
    </lineage>
</organism>
<evidence type="ECO:0000256" key="6">
    <source>
        <dbReference type="SAM" id="Phobius"/>
    </source>
</evidence>
<accession>A0A2Z2HUY2</accession>
<proteinExistence type="predicted"/>
<evidence type="ECO:0000313" key="8">
    <source>
        <dbReference type="EMBL" id="ARS91079.1"/>
    </source>
</evidence>
<feature type="transmembrane region" description="Helical" evidence="6">
    <location>
        <begin position="361"/>
        <end position="393"/>
    </location>
</feature>
<feature type="transmembrane region" description="Helical" evidence="6">
    <location>
        <begin position="223"/>
        <end position="244"/>
    </location>
</feature>
<evidence type="ECO:0000313" key="9">
    <source>
        <dbReference type="Proteomes" id="UP000250088"/>
    </source>
</evidence>
<protein>
    <submittedName>
        <fullName evidence="8">Sodium:sulfate symporter</fullName>
    </submittedName>
</protein>
<dbReference type="RefSeq" id="WP_086889445.1">
    <property type="nucleotide sequence ID" value="NZ_CP019893.1"/>
</dbReference>
<gene>
    <name evidence="8" type="ORF">B1756_15965</name>
</gene>
<keyword evidence="2" id="KW-0813">Transport</keyword>
<feature type="transmembrane region" description="Helical" evidence="6">
    <location>
        <begin position="133"/>
        <end position="157"/>
    </location>
</feature>
<dbReference type="Proteomes" id="UP000250088">
    <property type="component" value="Chromosome"/>
</dbReference>
<evidence type="ECO:0000256" key="4">
    <source>
        <dbReference type="ARBA" id="ARBA00022989"/>
    </source>
</evidence>
<feature type="transmembrane region" description="Helical" evidence="6">
    <location>
        <begin position="405"/>
        <end position="429"/>
    </location>
</feature>
<dbReference type="EMBL" id="CP019893">
    <property type="protein sequence ID" value="ARS91079.1"/>
    <property type="molecule type" value="Genomic_DNA"/>
</dbReference>
<keyword evidence="5 6" id="KW-0472">Membrane</keyword>
<evidence type="ECO:0000256" key="1">
    <source>
        <dbReference type="ARBA" id="ARBA00004141"/>
    </source>
</evidence>
<dbReference type="Pfam" id="PF03600">
    <property type="entry name" value="CitMHS"/>
    <property type="match status" value="1"/>
</dbReference>
<evidence type="ECO:0000256" key="2">
    <source>
        <dbReference type="ARBA" id="ARBA00022448"/>
    </source>
</evidence>
<feature type="transmembrane region" description="Helical" evidence="6">
    <location>
        <begin position="269"/>
        <end position="288"/>
    </location>
</feature>
<dbReference type="PANTHER" id="PTHR10283">
    <property type="entry name" value="SOLUTE CARRIER FAMILY 13 MEMBER"/>
    <property type="match status" value="1"/>
</dbReference>
<dbReference type="GO" id="GO:0005886">
    <property type="term" value="C:plasma membrane"/>
    <property type="evidence" value="ECO:0007669"/>
    <property type="project" value="TreeGrafter"/>
</dbReference>
<reference evidence="9" key="1">
    <citation type="submission" date="2017-02" db="EMBL/GenBank/DDBJ databases">
        <title>Natronthermophilus aegyptiacus gen. nov.,sp. nov., an aerobic, extremely halophilic alkalithermophilic archaeon isolated from the athalassohaline Wadi An Natrun, Egypt.</title>
        <authorList>
            <person name="Zhao B."/>
        </authorList>
    </citation>
    <scope>NUCLEOTIDE SEQUENCE [LARGE SCALE GENOMIC DNA]</scope>
    <source>
        <strain evidence="9">JW/NM-HA 15</strain>
    </source>
</reference>
<keyword evidence="9" id="KW-1185">Reference proteome</keyword>